<reference evidence="4" key="2">
    <citation type="submission" date="2010-01" db="EMBL/GenBank/DDBJ databases">
        <title>The complete genome of Conexibacter woesei DSM 14684.</title>
        <authorList>
            <consortium name="US DOE Joint Genome Institute (JGI-PGF)"/>
            <person name="Lucas S."/>
            <person name="Copeland A."/>
            <person name="Lapidus A."/>
            <person name="Glavina del Rio T."/>
            <person name="Dalin E."/>
            <person name="Tice H."/>
            <person name="Bruce D."/>
            <person name="Goodwin L."/>
            <person name="Pitluck S."/>
            <person name="Kyrpides N."/>
            <person name="Mavromatis K."/>
            <person name="Ivanova N."/>
            <person name="Mikhailova N."/>
            <person name="Chertkov O."/>
            <person name="Brettin T."/>
            <person name="Detter J.C."/>
            <person name="Han C."/>
            <person name="Larimer F."/>
            <person name="Land M."/>
            <person name="Hauser L."/>
            <person name="Markowitz V."/>
            <person name="Cheng J.-F."/>
            <person name="Hugenholtz P."/>
            <person name="Woyke T."/>
            <person name="Wu D."/>
            <person name="Pukall R."/>
            <person name="Steenblock K."/>
            <person name="Schneider S."/>
            <person name="Klenk H.-P."/>
            <person name="Eisen J.A."/>
        </authorList>
    </citation>
    <scope>NUCLEOTIDE SEQUENCE [LARGE SCALE GENOMIC DNA]</scope>
    <source>
        <strain evidence="4">DSM 14684 / CIP 108061 / JCM 11494 / NBRC 100937 / ID131577</strain>
    </source>
</reference>
<evidence type="ECO:0000313" key="3">
    <source>
        <dbReference type="EMBL" id="ADB50847.1"/>
    </source>
</evidence>
<name>D3F7I5_CONWI</name>
<dbReference type="AlphaFoldDB" id="D3F7I5"/>
<dbReference type="Gene3D" id="3.40.350.10">
    <property type="entry name" value="Creatinase/prolidase N-terminal domain"/>
    <property type="match status" value="1"/>
</dbReference>
<dbReference type="InterPro" id="IPR029149">
    <property type="entry name" value="Creatin/AminoP/Spt16_N"/>
</dbReference>
<dbReference type="HOGENOM" id="CLU_670323_0_0_11"/>
<dbReference type="Proteomes" id="UP000008229">
    <property type="component" value="Chromosome"/>
</dbReference>
<dbReference type="Pfam" id="PF00557">
    <property type="entry name" value="Peptidase_M24"/>
    <property type="match status" value="1"/>
</dbReference>
<dbReference type="CDD" id="cd01066">
    <property type="entry name" value="APP_MetAP"/>
    <property type="match status" value="1"/>
</dbReference>
<reference evidence="3 4" key="1">
    <citation type="journal article" date="2010" name="Stand. Genomic Sci.">
        <title>Complete genome sequence of Conexibacter woesei type strain (ID131577).</title>
        <authorList>
            <person name="Pukall R."/>
            <person name="Lapidus A."/>
            <person name="Glavina Del Rio T."/>
            <person name="Copeland A."/>
            <person name="Tice H."/>
            <person name="Cheng J.-F."/>
            <person name="Lucas S."/>
            <person name="Chen F."/>
            <person name="Nolan M."/>
            <person name="Bruce D."/>
            <person name="Goodwin L."/>
            <person name="Pitluck S."/>
            <person name="Mavromatis K."/>
            <person name="Ivanova N."/>
            <person name="Ovchinnikova G."/>
            <person name="Pati A."/>
            <person name="Chen A."/>
            <person name="Palaniappan K."/>
            <person name="Land M."/>
            <person name="Hauser L."/>
            <person name="Chang Y.-J."/>
            <person name="Jeffries C.D."/>
            <person name="Chain P."/>
            <person name="Meincke L."/>
            <person name="Sims D."/>
            <person name="Brettin T."/>
            <person name="Detter J.C."/>
            <person name="Rohde M."/>
            <person name="Goeker M."/>
            <person name="Bristow J."/>
            <person name="Eisen J.A."/>
            <person name="Markowitz V."/>
            <person name="Kyrpides N.C."/>
            <person name="Klenk H.-P."/>
            <person name="Hugenholtz P."/>
        </authorList>
    </citation>
    <scope>NUCLEOTIDE SEQUENCE [LARGE SCALE GENOMIC DNA]</scope>
    <source>
        <strain evidence="4">DSM 14684 / CIP 108061 / JCM 11494 / NBRC 100937 / ID131577</strain>
    </source>
</reference>
<protein>
    <submittedName>
        <fullName evidence="3">Peptidase M24</fullName>
    </submittedName>
</protein>
<dbReference type="eggNOG" id="COG0006">
    <property type="taxonomic scope" value="Bacteria"/>
</dbReference>
<proteinExistence type="predicted"/>
<evidence type="ECO:0000259" key="1">
    <source>
        <dbReference type="Pfam" id="PF00557"/>
    </source>
</evidence>
<dbReference type="InterPro" id="IPR050659">
    <property type="entry name" value="Peptidase_M24B"/>
</dbReference>
<dbReference type="PANTHER" id="PTHR46112:SF2">
    <property type="entry name" value="XAA-PRO AMINOPEPTIDASE P-RELATED"/>
    <property type="match status" value="1"/>
</dbReference>
<dbReference type="PANTHER" id="PTHR46112">
    <property type="entry name" value="AMINOPEPTIDASE"/>
    <property type="match status" value="1"/>
</dbReference>
<dbReference type="InterPro" id="IPR036005">
    <property type="entry name" value="Creatinase/aminopeptidase-like"/>
</dbReference>
<evidence type="ECO:0000313" key="4">
    <source>
        <dbReference type="Proteomes" id="UP000008229"/>
    </source>
</evidence>
<dbReference type="STRING" id="469383.Cwoe_2424"/>
<dbReference type="SUPFAM" id="SSF53092">
    <property type="entry name" value="Creatinase/prolidase N-terminal domain"/>
    <property type="match status" value="1"/>
</dbReference>
<organism evidence="3 4">
    <name type="scientific">Conexibacter woesei (strain DSM 14684 / CCUG 47730 / CIP 108061 / JCM 11494 / NBRC 100937 / ID131577)</name>
    <dbReference type="NCBI Taxonomy" id="469383"/>
    <lineage>
        <taxon>Bacteria</taxon>
        <taxon>Bacillati</taxon>
        <taxon>Actinomycetota</taxon>
        <taxon>Thermoleophilia</taxon>
        <taxon>Solirubrobacterales</taxon>
        <taxon>Conexibacteraceae</taxon>
        <taxon>Conexibacter</taxon>
    </lineage>
</organism>
<accession>D3F7I5</accession>
<dbReference type="Gene3D" id="3.90.230.10">
    <property type="entry name" value="Creatinase/methionine aminopeptidase superfamily"/>
    <property type="match status" value="1"/>
</dbReference>
<feature type="domain" description="Peptidase M24" evidence="1">
    <location>
        <begin position="190"/>
        <end position="382"/>
    </location>
</feature>
<sequence length="410" mass="45128">MSEALHRYVASAYEQLSAREPSYSFTREEYRARLERLRAAMARDGFDLLLVSSPDAMCWLHGYQSRWYKGHSPTTWPPLQCTVVHVDSDELVHFDVAHHAELLRLCSVADHFRLADADGPREYLSFILDDLRARGWLRGRAGMEHWSHVPNRATSEVVQAALEGAGCTVADASTTVRGVRRVKSPAEIAKLEQAAAVCDAGLQAMQAALRPGMTELEAWAALTSGMAAHGGEPAALHESVVAGPIELGHAWASTRKLEVGDVVCADPCGVVDRYHANIERYYVLGAEPSDELRRLAEIEADAFRLLCTLAKPGVPVRDVTRTIRAFLQDSGVWGLHNWNGGYEMGCSLPPDWVGEWHFTVGDDDCEDVFEAGVVTNYESIVLYPMIDTVVFEEGGARTLSRLPLDVLVAG</sequence>
<keyword evidence="4" id="KW-1185">Reference proteome</keyword>
<feature type="domain" description="Creatinase N-terminal" evidence="2">
    <location>
        <begin position="33"/>
        <end position="182"/>
    </location>
</feature>
<dbReference type="InterPro" id="IPR000587">
    <property type="entry name" value="Creatinase_N"/>
</dbReference>
<evidence type="ECO:0000259" key="2">
    <source>
        <dbReference type="Pfam" id="PF01321"/>
    </source>
</evidence>
<dbReference type="Pfam" id="PF01321">
    <property type="entry name" value="Creatinase_N"/>
    <property type="match status" value="1"/>
</dbReference>
<dbReference type="SUPFAM" id="SSF55920">
    <property type="entry name" value="Creatinase/aminopeptidase"/>
    <property type="match status" value="1"/>
</dbReference>
<dbReference type="RefSeq" id="WP_012933898.1">
    <property type="nucleotide sequence ID" value="NC_013739.1"/>
</dbReference>
<dbReference type="EMBL" id="CP001854">
    <property type="protein sequence ID" value="ADB50847.1"/>
    <property type="molecule type" value="Genomic_DNA"/>
</dbReference>
<dbReference type="InterPro" id="IPR000994">
    <property type="entry name" value="Pept_M24"/>
</dbReference>
<dbReference type="KEGG" id="cwo:Cwoe_2424"/>
<gene>
    <name evidence="3" type="ordered locus">Cwoe_2424</name>
</gene>